<dbReference type="PhylomeDB" id="R7QR73"/>
<dbReference type="Gramene" id="CDF40639">
    <property type="protein sequence ID" value="CDF40639"/>
    <property type="gene ID" value="CHC_T00007283001"/>
</dbReference>
<dbReference type="GeneID" id="17318639"/>
<feature type="compositionally biased region" description="Basic and acidic residues" evidence="1">
    <location>
        <begin position="312"/>
        <end position="322"/>
    </location>
</feature>
<protein>
    <recommendedName>
        <fullName evidence="4">No apical meristem-associated C-terminal domain-containing protein</fullName>
    </recommendedName>
</protein>
<feature type="region of interest" description="Disordered" evidence="1">
    <location>
        <begin position="279"/>
        <end position="322"/>
    </location>
</feature>
<keyword evidence="3" id="KW-1185">Reference proteome</keyword>
<dbReference type="KEGG" id="ccp:CHC_T00007283001"/>
<dbReference type="EMBL" id="HG002219">
    <property type="protein sequence ID" value="CDF40639.1"/>
    <property type="molecule type" value="Genomic_DNA"/>
</dbReference>
<proteinExistence type="predicted"/>
<dbReference type="Proteomes" id="UP000012073">
    <property type="component" value="Unassembled WGS sequence"/>
</dbReference>
<evidence type="ECO:0000313" key="3">
    <source>
        <dbReference type="Proteomes" id="UP000012073"/>
    </source>
</evidence>
<dbReference type="RefSeq" id="XP_005710933.1">
    <property type="nucleotide sequence ID" value="XM_005710876.1"/>
</dbReference>
<feature type="compositionally biased region" description="Low complexity" evidence="1">
    <location>
        <begin position="280"/>
        <end position="294"/>
    </location>
</feature>
<dbReference type="AlphaFoldDB" id="R7QR73"/>
<dbReference type="OMA" id="WARVSAY"/>
<dbReference type="STRING" id="2769.R7QR73"/>
<dbReference type="OrthoDB" id="689944at2759"/>
<evidence type="ECO:0008006" key="4">
    <source>
        <dbReference type="Google" id="ProtNLM"/>
    </source>
</evidence>
<evidence type="ECO:0000256" key="1">
    <source>
        <dbReference type="SAM" id="MobiDB-lite"/>
    </source>
</evidence>
<organism evidence="2 3">
    <name type="scientific">Chondrus crispus</name>
    <name type="common">Carrageen Irish moss</name>
    <name type="synonym">Polymorpha crispa</name>
    <dbReference type="NCBI Taxonomy" id="2769"/>
    <lineage>
        <taxon>Eukaryota</taxon>
        <taxon>Rhodophyta</taxon>
        <taxon>Florideophyceae</taxon>
        <taxon>Rhodymeniophycidae</taxon>
        <taxon>Gigartinales</taxon>
        <taxon>Gigartinaceae</taxon>
        <taxon>Chondrus</taxon>
    </lineage>
</organism>
<name>R7QR73_CHOCR</name>
<dbReference type="PANTHER" id="PTHR45125">
    <property type="entry name" value="F21J9.4-RELATED"/>
    <property type="match status" value="1"/>
</dbReference>
<reference evidence="3" key="1">
    <citation type="journal article" date="2013" name="Proc. Natl. Acad. Sci. U.S.A.">
        <title>Genome structure and metabolic features in the red seaweed Chondrus crispus shed light on evolution of the Archaeplastida.</title>
        <authorList>
            <person name="Collen J."/>
            <person name="Porcel B."/>
            <person name="Carre W."/>
            <person name="Ball S.G."/>
            <person name="Chaparro C."/>
            <person name="Tonon T."/>
            <person name="Barbeyron T."/>
            <person name="Michel G."/>
            <person name="Noel B."/>
            <person name="Valentin K."/>
            <person name="Elias M."/>
            <person name="Artiguenave F."/>
            <person name="Arun A."/>
            <person name="Aury J.M."/>
            <person name="Barbosa-Neto J.F."/>
            <person name="Bothwell J.H."/>
            <person name="Bouget F.Y."/>
            <person name="Brillet L."/>
            <person name="Cabello-Hurtado F."/>
            <person name="Capella-Gutierrez S."/>
            <person name="Charrier B."/>
            <person name="Cladiere L."/>
            <person name="Cock J.M."/>
            <person name="Coelho S.M."/>
            <person name="Colleoni C."/>
            <person name="Czjzek M."/>
            <person name="Da Silva C."/>
            <person name="Delage L."/>
            <person name="Denoeud F."/>
            <person name="Deschamps P."/>
            <person name="Dittami S.M."/>
            <person name="Gabaldon T."/>
            <person name="Gachon C.M."/>
            <person name="Groisillier A."/>
            <person name="Herve C."/>
            <person name="Jabbari K."/>
            <person name="Katinka M."/>
            <person name="Kloareg B."/>
            <person name="Kowalczyk N."/>
            <person name="Labadie K."/>
            <person name="Leblanc C."/>
            <person name="Lopez P.J."/>
            <person name="McLachlan D.H."/>
            <person name="Meslet-Cladiere L."/>
            <person name="Moustafa A."/>
            <person name="Nehr Z."/>
            <person name="Nyvall Collen P."/>
            <person name="Panaud O."/>
            <person name="Partensky F."/>
            <person name="Poulain J."/>
            <person name="Rensing S.A."/>
            <person name="Rousvoal S."/>
            <person name="Samson G."/>
            <person name="Symeonidi A."/>
            <person name="Weissenbach J."/>
            <person name="Zambounis A."/>
            <person name="Wincker P."/>
            <person name="Boyen C."/>
        </authorList>
    </citation>
    <scope>NUCLEOTIDE SEQUENCE [LARGE SCALE GENOMIC DNA]</scope>
    <source>
        <strain evidence="3">cv. Stackhouse</strain>
    </source>
</reference>
<feature type="region of interest" description="Disordered" evidence="1">
    <location>
        <begin position="185"/>
        <end position="214"/>
    </location>
</feature>
<accession>R7QR73</accession>
<evidence type="ECO:0000313" key="2">
    <source>
        <dbReference type="EMBL" id="CDF40639.1"/>
    </source>
</evidence>
<sequence>MGTTTFKLSPLISQSLNDTPRTRGSNFTSEEDIFVGRAWIRVSEDPVTGSEQKGARFYDRMCDHYHTFNAPGFEKRTMESIRTGSKLINKECVKFGSCFVAVRRSKPTGVSEEDMIRMATEFFNDVQIQHPNDHVGRKFKFLPVWKLLRSHEKFSGGGHGSMPGGTQTASDGLIAGEKDPFICAESSPDGDEVTSTRKRPAGRKNSKEVELMQASRSKKLRLPSESVRDQGERNAALQQYNEILLFSSAPDGCDEGDAVAYFNLLRSEALKKARARLRDNNTAQDATDDQTFTNGRQHAPQRSFVSMFPEADVEKEISSSDR</sequence>
<gene>
    <name evidence="2" type="ORF">CHC_T00007283001</name>
</gene>